<dbReference type="Proteomes" id="UP000249458">
    <property type="component" value="Unassembled WGS sequence"/>
</dbReference>
<dbReference type="InterPro" id="IPR018228">
    <property type="entry name" value="DNase_TatD-rel_CS"/>
</dbReference>
<evidence type="ECO:0000256" key="1">
    <source>
        <dbReference type="ARBA" id="ARBA00009275"/>
    </source>
</evidence>
<reference evidence="4 5" key="1">
    <citation type="submission" date="2017-02" db="EMBL/GenBank/DDBJ databases">
        <title>Legionella quilivanii strain from human: case report and whole genome sequencing analysis.</title>
        <authorList>
            <person name="Lalancette C."/>
            <person name="Leduc J.-M."/>
            <person name="Levesque S."/>
            <person name="Fournier E."/>
            <person name="Saoud J."/>
            <person name="Faucher S.P."/>
            <person name="Bernard K."/>
            <person name="Martineau C."/>
            <person name="Longtin J."/>
        </authorList>
    </citation>
    <scope>NUCLEOTIDE SEQUENCE [LARGE SCALE GENOMIC DNA]</scope>
    <source>
        <strain evidence="4 5">ID143958</strain>
    </source>
</reference>
<feature type="binding site" evidence="3">
    <location>
        <position position="150"/>
    </location>
    <ligand>
        <name>a divalent metal cation</name>
        <dbReference type="ChEBI" id="CHEBI:60240"/>
        <label>2</label>
    </ligand>
</feature>
<dbReference type="PROSITE" id="PS01091">
    <property type="entry name" value="TATD_3"/>
    <property type="match status" value="1"/>
</dbReference>
<dbReference type="PANTHER" id="PTHR46124">
    <property type="entry name" value="D-AMINOACYL-TRNA DEACYLASE"/>
    <property type="match status" value="1"/>
</dbReference>
<dbReference type="InterPro" id="IPR032466">
    <property type="entry name" value="Metal_Hydrolase"/>
</dbReference>
<accession>A0A364LF38</accession>
<dbReference type="PIRSF" id="PIRSF005902">
    <property type="entry name" value="DNase_TatD"/>
    <property type="match status" value="1"/>
</dbReference>
<dbReference type="CDD" id="cd01310">
    <property type="entry name" value="TatD_DNAse"/>
    <property type="match status" value="1"/>
</dbReference>
<dbReference type="InterPro" id="IPR001130">
    <property type="entry name" value="TatD-like"/>
</dbReference>
<sequence>MPLELVDFHCHLDLYPNFPELVKECEHRKIYTLAVTTTPRAWQRNHMLAKQTKYVRAALGLHPQLVGELGHEVDVLCKLIPEARYIGEIGLDGSPQYSTNMGLQKNVLGKILHTCAKNGGRIMSLHSRRATKEVLDLLEAHKKSGTPILHWFSGTLKDLERAIALGCWFSVGPKMLQTQKGVELIKNIPQNRLLTETDGPFTQEKGEPSMPWHVSIAIKKLSVIWEQDLTNVQNQILANLKAICK</sequence>
<dbReference type="SUPFAM" id="SSF51556">
    <property type="entry name" value="Metallo-dependent hydrolases"/>
    <property type="match status" value="1"/>
</dbReference>
<dbReference type="Gene3D" id="3.20.20.140">
    <property type="entry name" value="Metal-dependent hydrolases"/>
    <property type="match status" value="1"/>
</dbReference>
<keyword evidence="3" id="KW-0479">Metal-binding</keyword>
<dbReference type="NCBIfam" id="NF041926">
    <property type="entry name" value="QatD"/>
    <property type="match status" value="1"/>
</dbReference>
<evidence type="ECO:0000256" key="2">
    <source>
        <dbReference type="ARBA" id="ARBA00022801"/>
    </source>
</evidence>
<name>A0A364LF38_9GAMM</name>
<evidence type="ECO:0000313" key="4">
    <source>
        <dbReference type="EMBL" id="RAP34404.1"/>
    </source>
</evidence>
<feature type="binding site" evidence="3">
    <location>
        <position position="126"/>
    </location>
    <ligand>
        <name>a divalent metal cation</name>
        <dbReference type="ChEBI" id="CHEBI:60240"/>
        <label>2</label>
    </ligand>
</feature>
<organism evidence="4 5">
    <name type="scientific">Legionella quinlivanii</name>
    <dbReference type="NCBI Taxonomy" id="45073"/>
    <lineage>
        <taxon>Bacteria</taxon>
        <taxon>Pseudomonadati</taxon>
        <taxon>Pseudomonadota</taxon>
        <taxon>Gammaproteobacteria</taxon>
        <taxon>Legionellales</taxon>
        <taxon>Legionellaceae</taxon>
        <taxon>Legionella</taxon>
    </lineage>
</organism>
<feature type="binding site" evidence="3">
    <location>
        <position position="198"/>
    </location>
    <ligand>
        <name>a divalent metal cation</name>
        <dbReference type="ChEBI" id="CHEBI:60240"/>
        <label>1</label>
    </ligand>
</feature>
<dbReference type="RefSeq" id="WP_112220849.1">
    <property type="nucleotide sequence ID" value="NZ_MVJN01000018.1"/>
</dbReference>
<evidence type="ECO:0000313" key="5">
    <source>
        <dbReference type="Proteomes" id="UP000249458"/>
    </source>
</evidence>
<feature type="binding site" evidence="3">
    <location>
        <position position="88"/>
    </location>
    <ligand>
        <name>a divalent metal cation</name>
        <dbReference type="ChEBI" id="CHEBI:60240"/>
        <label>1</label>
    </ligand>
</feature>
<dbReference type="AlphaFoldDB" id="A0A364LF38"/>
<feature type="binding site" evidence="3">
    <location>
        <position position="9"/>
    </location>
    <ligand>
        <name>a divalent metal cation</name>
        <dbReference type="ChEBI" id="CHEBI:60240"/>
        <label>1</label>
    </ligand>
</feature>
<gene>
    <name evidence="4" type="ORF">B1207_15815</name>
</gene>
<evidence type="ECO:0000256" key="3">
    <source>
        <dbReference type="PIRSR" id="PIRSR005902-1"/>
    </source>
</evidence>
<proteinExistence type="inferred from homology"/>
<dbReference type="EMBL" id="MVJN01000018">
    <property type="protein sequence ID" value="RAP34404.1"/>
    <property type="molecule type" value="Genomic_DNA"/>
</dbReference>
<dbReference type="InterPro" id="IPR049677">
    <property type="entry name" value="QatD"/>
</dbReference>
<dbReference type="GO" id="GO:0046872">
    <property type="term" value="F:metal ion binding"/>
    <property type="evidence" value="ECO:0007669"/>
    <property type="project" value="UniProtKB-KW"/>
</dbReference>
<keyword evidence="2 4" id="KW-0378">Hydrolase</keyword>
<protein>
    <submittedName>
        <fullName evidence="4">Hydrolase TatD</fullName>
    </submittedName>
</protein>
<dbReference type="Pfam" id="PF01026">
    <property type="entry name" value="TatD_DNase"/>
    <property type="match status" value="1"/>
</dbReference>
<feature type="binding site" evidence="3">
    <location>
        <position position="11"/>
    </location>
    <ligand>
        <name>a divalent metal cation</name>
        <dbReference type="ChEBI" id="CHEBI:60240"/>
        <label>1</label>
    </ligand>
</feature>
<comment type="caution">
    <text evidence="4">The sequence shown here is derived from an EMBL/GenBank/DDBJ whole genome shotgun (WGS) entry which is preliminary data.</text>
</comment>
<dbReference type="GO" id="GO:0016788">
    <property type="term" value="F:hydrolase activity, acting on ester bonds"/>
    <property type="evidence" value="ECO:0007669"/>
    <property type="project" value="InterPro"/>
</dbReference>
<dbReference type="PANTHER" id="PTHR46124:SF2">
    <property type="entry name" value="D-AMINOACYL-TRNA DEACYLASE"/>
    <property type="match status" value="1"/>
</dbReference>
<comment type="similarity">
    <text evidence="1">Belongs to the metallo-dependent hydrolases superfamily. TatD-type hydrolase family.</text>
</comment>